<organism evidence="2">
    <name type="scientific">Spodoptera frugiperda</name>
    <name type="common">Fall armyworm</name>
    <dbReference type="NCBI Taxonomy" id="7108"/>
    <lineage>
        <taxon>Eukaryota</taxon>
        <taxon>Metazoa</taxon>
        <taxon>Ecdysozoa</taxon>
        <taxon>Arthropoda</taxon>
        <taxon>Hexapoda</taxon>
        <taxon>Insecta</taxon>
        <taxon>Pterygota</taxon>
        <taxon>Neoptera</taxon>
        <taxon>Endopterygota</taxon>
        <taxon>Lepidoptera</taxon>
        <taxon>Glossata</taxon>
        <taxon>Ditrysia</taxon>
        <taxon>Noctuoidea</taxon>
        <taxon>Noctuidae</taxon>
        <taxon>Amphipyrinae</taxon>
        <taxon>Spodoptera</taxon>
    </lineage>
</organism>
<proteinExistence type="predicted"/>
<feature type="signal peptide" evidence="1">
    <location>
        <begin position="1"/>
        <end position="21"/>
    </location>
</feature>
<keyword evidence="1" id="KW-0732">Signal</keyword>
<gene>
    <name evidence="2" type="ORF">SFRICE_004885</name>
</gene>
<evidence type="ECO:0000313" key="2">
    <source>
        <dbReference type="EMBL" id="SOQ44473.1"/>
    </source>
</evidence>
<name>A0A2H1VUI0_SPOFR</name>
<sequence length="214" mass="23782">MNQIYTNLIMIIDCLVGRVVASATAEQGVSGSIPGSGKVLLGFFRIFEKFLSGSTESGNWLLASRQRDVSASAHTTHYEESLCDSKLVELFSINLVSLVVWCGCASGVLKDLFFKGENRPMTSPALDEARGSIRLSLTKNHPVATPTNYWSPANLPPCTLSTSLLYVERKRNESLVGTLIGRCEWTNQSERRTRSRFDLNKSSPPITWDFNTKW</sequence>
<reference evidence="2" key="1">
    <citation type="submission" date="2016-07" db="EMBL/GenBank/DDBJ databases">
        <authorList>
            <person name="Bretaudeau A."/>
        </authorList>
    </citation>
    <scope>NUCLEOTIDE SEQUENCE</scope>
    <source>
        <strain evidence="2">Rice</strain>
        <tissue evidence="2">Whole body</tissue>
    </source>
</reference>
<accession>A0A2H1VUI0</accession>
<dbReference type="AlphaFoldDB" id="A0A2H1VUI0"/>
<feature type="chain" id="PRO_5013742679" evidence="1">
    <location>
        <begin position="22"/>
        <end position="214"/>
    </location>
</feature>
<evidence type="ECO:0000256" key="1">
    <source>
        <dbReference type="SAM" id="SignalP"/>
    </source>
</evidence>
<dbReference type="EMBL" id="ODYU01004514">
    <property type="protein sequence ID" value="SOQ44473.1"/>
    <property type="molecule type" value="Genomic_DNA"/>
</dbReference>
<protein>
    <submittedName>
        <fullName evidence="2">SFRICE_004885</fullName>
    </submittedName>
</protein>